<dbReference type="SUPFAM" id="SSF54631">
    <property type="entry name" value="CBS-domain pair"/>
    <property type="match status" value="1"/>
</dbReference>
<comment type="caution">
    <text evidence="2">The sequence shown here is derived from an EMBL/GenBank/DDBJ whole genome shotgun (WGS) entry which is preliminary data.</text>
</comment>
<gene>
    <name evidence="2" type="ORF">DFH94DRAFT_741600</name>
</gene>
<name>A0A9P5MWA9_9AGAM</name>
<dbReference type="OrthoDB" id="2536440at2759"/>
<dbReference type="InterPro" id="IPR046342">
    <property type="entry name" value="CBS_dom_sf"/>
</dbReference>
<sequence>MIAELSTNLIPTLPGNGSASPPPDKYRGAVVEDLQLPPAFSLPGSELIAHAIELAYDRDFSHIPVLGKRRNLLGYIEVATLKKKWEAGEVNPTDKISSCMTRFIRSPRTNPYTIITPDTALTDLESFLKDHIFALVTDYERKFVLGVATSQDLEGFVSRRGI</sequence>
<dbReference type="PANTHER" id="PTHR42115">
    <property type="entry name" value="BETA-SYNTHASE (BETA-THIONASE), PUTATIVE (AFU_ORTHOLOGUE AFUA_3G08420)-RELATED"/>
    <property type="match status" value="1"/>
</dbReference>
<feature type="domain" description="CBS" evidence="1">
    <location>
        <begin position="31"/>
        <end position="78"/>
    </location>
</feature>
<dbReference type="AlphaFoldDB" id="A0A9P5MWA9"/>
<dbReference type="Proteomes" id="UP000759537">
    <property type="component" value="Unassembled WGS sequence"/>
</dbReference>
<dbReference type="PANTHER" id="PTHR42115:SF1">
    <property type="entry name" value="BETA-SYNTHASE (BETA-THIONASE), PUTATIVE (AFU_ORTHOLOGUE AFUA_3G08420)-RELATED"/>
    <property type="match status" value="1"/>
</dbReference>
<dbReference type="InterPro" id="IPR000644">
    <property type="entry name" value="CBS_dom"/>
</dbReference>
<organism evidence="2 3">
    <name type="scientific">Russula ochroleuca</name>
    <dbReference type="NCBI Taxonomy" id="152965"/>
    <lineage>
        <taxon>Eukaryota</taxon>
        <taxon>Fungi</taxon>
        <taxon>Dikarya</taxon>
        <taxon>Basidiomycota</taxon>
        <taxon>Agaricomycotina</taxon>
        <taxon>Agaricomycetes</taxon>
        <taxon>Russulales</taxon>
        <taxon>Russulaceae</taxon>
        <taxon>Russula</taxon>
    </lineage>
</organism>
<protein>
    <recommendedName>
        <fullName evidence="1">CBS domain-containing protein</fullName>
    </recommendedName>
</protein>
<reference evidence="2" key="1">
    <citation type="submission" date="2019-10" db="EMBL/GenBank/DDBJ databases">
        <authorList>
            <consortium name="DOE Joint Genome Institute"/>
            <person name="Kuo A."/>
            <person name="Miyauchi S."/>
            <person name="Kiss E."/>
            <person name="Drula E."/>
            <person name="Kohler A."/>
            <person name="Sanchez-Garcia M."/>
            <person name="Andreopoulos B."/>
            <person name="Barry K.W."/>
            <person name="Bonito G."/>
            <person name="Buee M."/>
            <person name="Carver A."/>
            <person name="Chen C."/>
            <person name="Cichocki N."/>
            <person name="Clum A."/>
            <person name="Culley D."/>
            <person name="Crous P.W."/>
            <person name="Fauchery L."/>
            <person name="Girlanda M."/>
            <person name="Hayes R."/>
            <person name="Keri Z."/>
            <person name="LaButti K."/>
            <person name="Lipzen A."/>
            <person name="Lombard V."/>
            <person name="Magnuson J."/>
            <person name="Maillard F."/>
            <person name="Morin E."/>
            <person name="Murat C."/>
            <person name="Nolan M."/>
            <person name="Ohm R."/>
            <person name="Pangilinan J."/>
            <person name="Pereira M."/>
            <person name="Perotto S."/>
            <person name="Peter M."/>
            <person name="Riley R."/>
            <person name="Sitrit Y."/>
            <person name="Stielow B."/>
            <person name="Szollosi G."/>
            <person name="Zifcakova L."/>
            <person name="Stursova M."/>
            <person name="Spatafora J.W."/>
            <person name="Tedersoo L."/>
            <person name="Vaario L.-M."/>
            <person name="Yamada A."/>
            <person name="Yan M."/>
            <person name="Wang P."/>
            <person name="Xu J."/>
            <person name="Bruns T."/>
            <person name="Baldrian P."/>
            <person name="Vilgalys R."/>
            <person name="Henrissat B."/>
            <person name="Grigoriev I.V."/>
            <person name="Hibbett D."/>
            <person name="Nagy L.G."/>
            <person name="Martin F.M."/>
        </authorList>
    </citation>
    <scope>NUCLEOTIDE SEQUENCE</scope>
    <source>
        <strain evidence="2">Prilba</strain>
    </source>
</reference>
<accession>A0A9P5MWA9</accession>
<dbReference type="EMBL" id="WHVB01000008">
    <property type="protein sequence ID" value="KAF8480265.1"/>
    <property type="molecule type" value="Genomic_DNA"/>
</dbReference>
<evidence type="ECO:0000259" key="1">
    <source>
        <dbReference type="Pfam" id="PF00571"/>
    </source>
</evidence>
<evidence type="ECO:0000313" key="2">
    <source>
        <dbReference type="EMBL" id="KAF8480265.1"/>
    </source>
</evidence>
<dbReference type="Gene3D" id="3.10.580.10">
    <property type="entry name" value="CBS-domain"/>
    <property type="match status" value="1"/>
</dbReference>
<reference evidence="2" key="2">
    <citation type="journal article" date="2020" name="Nat. Commun.">
        <title>Large-scale genome sequencing of mycorrhizal fungi provides insights into the early evolution of symbiotic traits.</title>
        <authorList>
            <person name="Miyauchi S."/>
            <person name="Kiss E."/>
            <person name="Kuo A."/>
            <person name="Drula E."/>
            <person name="Kohler A."/>
            <person name="Sanchez-Garcia M."/>
            <person name="Morin E."/>
            <person name="Andreopoulos B."/>
            <person name="Barry K.W."/>
            <person name="Bonito G."/>
            <person name="Buee M."/>
            <person name="Carver A."/>
            <person name="Chen C."/>
            <person name="Cichocki N."/>
            <person name="Clum A."/>
            <person name="Culley D."/>
            <person name="Crous P.W."/>
            <person name="Fauchery L."/>
            <person name="Girlanda M."/>
            <person name="Hayes R.D."/>
            <person name="Keri Z."/>
            <person name="LaButti K."/>
            <person name="Lipzen A."/>
            <person name="Lombard V."/>
            <person name="Magnuson J."/>
            <person name="Maillard F."/>
            <person name="Murat C."/>
            <person name="Nolan M."/>
            <person name="Ohm R.A."/>
            <person name="Pangilinan J."/>
            <person name="Pereira M.F."/>
            <person name="Perotto S."/>
            <person name="Peter M."/>
            <person name="Pfister S."/>
            <person name="Riley R."/>
            <person name="Sitrit Y."/>
            <person name="Stielow J.B."/>
            <person name="Szollosi G."/>
            <person name="Zifcakova L."/>
            <person name="Stursova M."/>
            <person name="Spatafora J.W."/>
            <person name="Tedersoo L."/>
            <person name="Vaario L.M."/>
            <person name="Yamada A."/>
            <person name="Yan M."/>
            <person name="Wang P."/>
            <person name="Xu J."/>
            <person name="Bruns T."/>
            <person name="Baldrian P."/>
            <person name="Vilgalys R."/>
            <person name="Dunand C."/>
            <person name="Henrissat B."/>
            <person name="Grigoriev I.V."/>
            <person name="Hibbett D."/>
            <person name="Nagy L.G."/>
            <person name="Martin F.M."/>
        </authorList>
    </citation>
    <scope>NUCLEOTIDE SEQUENCE</scope>
    <source>
        <strain evidence="2">Prilba</strain>
    </source>
</reference>
<dbReference type="Pfam" id="PF00571">
    <property type="entry name" value="CBS"/>
    <property type="match status" value="1"/>
</dbReference>
<keyword evidence="3" id="KW-1185">Reference proteome</keyword>
<proteinExistence type="predicted"/>
<evidence type="ECO:0000313" key="3">
    <source>
        <dbReference type="Proteomes" id="UP000759537"/>
    </source>
</evidence>